<dbReference type="EMBL" id="CP032416">
    <property type="protein sequence ID" value="AYD41494.1"/>
    <property type="molecule type" value="Genomic_DNA"/>
</dbReference>
<evidence type="ECO:0000313" key="11">
    <source>
        <dbReference type="Proteomes" id="UP000266301"/>
    </source>
</evidence>
<gene>
    <name evidence="10" type="ORF">D4Z93_12880</name>
</gene>
<dbReference type="Gene3D" id="3.30.300.210">
    <property type="entry name" value="Nutrient germinant receptor protein C, domain 3"/>
    <property type="match status" value="1"/>
</dbReference>
<dbReference type="InterPro" id="IPR046953">
    <property type="entry name" value="Spore_GerAC-like_C"/>
</dbReference>
<feature type="domain" description="Spore germination protein N-terminal" evidence="9">
    <location>
        <begin position="27"/>
        <end position="194"/>
    </location>
</feature>
<dbReference type="OrthoDB" id="1949745at2"/>
<proteinExistence type="inferred from homology"/>
<dbReference type="PANTHER" id="PTHR35789">
    <property type="entry name" value="SPORE GERMINATION PROTEIN B3"/>
    <property type="match status" value="1"/>
</dbReference>
<evidence type="ECO:0000256" key="7">
    <source>
        <dbReference type="ARBA" id="ARBA00023288"/>
    </source>
</evidence>
<evidence type="ECO:0000256" key="6">
    <source>
        <dbReference type="ARBA" id="ARBA00023139"/>
    </source>
</evidence>
<evidence type="ECO:0000256" key="5">
    <source>
        <dbReference type="ARBA" id="ARBA00023136"/>
    </source>
</evidence>
<organism evidence="10 11">
    <name type="scientific">Clostridium fermenticellae</name>
    <dbReference type="NCBI Taxonomy" id="2068654"/>
    <lineage>
        <taxon>Bacteria</taxon>
        <taxon>Bacillati</taxon>
        <taxon>Bacillota</taxon>
        <taxon>Clostridia</taxon>
        <taxon>Eubacteriales</taxon>
        <taxon>Clostridiaceae</taxon>
        <taxon>Clostridium</taxon>
    </lineage>
</organism>
<dbReference type="PANTHER" id="PTHR35789:SF1">
    <property type="entry name" value="SPORE GERMINATION PROTEIN B3"/>
    <property type="match status" value="1"/>
</dbReference>
<keyword evidence="6" id="KW-0564">Palmitate</keyword>
<keyword evidence="7" id="KW-0449">Lipoprotein</keyword>
<evidence type="ECO:0000313" key="10">
    <source>
        <dbReference type="EMBL" id="AYD41494.1"/>
    </source>
</evidence>
<evidence type="ECO:0000259" key="8">
    <source>
        <dbReference type="Pfam" id="PF05504"/>
    </source>
</evidence>
<evidence type="ECO:0000256" key="2">
    <source>
        <dbReference type="ARBA" id="ARBA00007886"/>
    </source>
</evidence>
<dbReference type="GO" id="GO:0009847">
    <property type="term" value="P:spore germination"/>
    <property type="evidence" value="ECO:0007669"/>
    <property type="project" value="InterPro"/>
</dbReference>
<dbReference type="Pfam" id="PF05504">
    <property type="entry name" value="Spore_GerAC"/>
    <property type="match status" value="1"/>
</dbReference>
<dbReference type="KEGG" id="cfer:D4Z93_12880"/>
<dbReference type="PROSITE" id="PS51257">
    <property type="entry name" value="PROKAR_LIPOPROTEIN"/>
    <property type="match status" value="1"/>
</dbReference>
<dbReference type="Pfam" id="PF25198">
    <property type="entry name" value="Spore_GerAC_N"/>
    <property type="match status" value="1"/>
</dbReference>
<keyword evidence="11" id="KW-1185">Reference proteome</keyword>
<dbReference type="InterPro" id="IPR057336">
    <property type="entry name" value="GerAC_N"/>
</dbReference>
<dbReference type="InterPro" id="IPR008844">
    <property type="entry name" value="Spore_GerAC-like"/>
</dbReference>
<keyword evidence="5" id="KW-0472">Membrane</keyword>
<protein>
    <submittedName>
        <fullName evidence="10">Ger(X)C family spore germination protein</fullName>
    </submittedName>
</protein>
<keyword evidence="4" id="KW-0732">Signal</keyword>
<name>A0A386H794_9CLOT</name>
<dbReference type="AlphaFoldDB" id="A0A386H794"/>
<reference evidence="10 11" key="1">
    <citation type="journal article" date="2019" name="Int. J. Syst. Evol. Microbiol.">
        <title>Clostridium fermenticellae sp. nov., isolated from the mud in a fermentation cellar for the production of the Chinese liquor, baijiu.</title>
        <authorList>
            <person name="Xu P.X."/>
            <person name="Chai L.J."/>
            <person name="Qiu T."/>
            <person name="Zhang X.J."/>
            <person name="Lu Z.M."/>
            <person name="Xiao C."/>
            <person name="Wang S.T."/>
            <person name="Shen C.H."/>
            <person name="Shi J.S."/>
            <person name="Xu Z.H."/>
        </authorList>
    </citation>
    <scope>NUCLEOTIDE SEQUENCE [LARGE SCALE GENOMIC DNA]</scope>
    <source>
        <strain evidence="10 11">JN500901</strain>
    </source>
</reference>
<comment type="subcellular location">
    <subcellularLocation>
        <location evidence="1">Membrane</location>
        <topology evidence="1">Lipid-anchor</topology>
    </subcellularLocation>
</comment>
<dbReference type="InterPro" id="IPR038501">
    <property type="entry name" value="Spore_GerAC_C_sf"/>
</dbReference>
<comment type="similarity">
    <text evidence="2">Belongs to the GerABKC lipoprotein family.</text>
</comment>
<evidence type="ECO:0000256" key="1">
    <source>
        <dbReference type="ARBA" id="ARBA00004635"/>
    </source>
</evidence>
<feature type="domain" description="Spore germination GerAC-like C-terminal" evidence="8">
    <location>
        <begin position="203"/>
        <end position="364"/>
    </location>
</feature>
<dbReference type="GO" id="GO:0016020">
    <property type="term" value="C:membrane"/>
    <property type="evidence" value="ECO:0007669"/>
    <property type="project" value="UniProtKB-SubCell"/>
</dbReference>
<sequence>MKKHKILLIIMIILIFVSCSINAKGEVIENLQIPIAFGVDVDTNCSTETYVISTLIQTFGDGGKASSDIITSSGKTIGEARQSRQLKSDKRFAFGLDRVFFLGDSACRYGLRTLMDINLNDPDLNDRATCVVCKGNAKDMLKHKMKGQENQAEYIEGMVKNLKEYNFFPQQYTIMDALVRIDSEGRNLLLPYIEFKDGDIQTTGLAVFNRDKMIGKANLEESKTINLLRENNVKGIITLEKNQKKYMNFYATSKRKVKCYRENDKYKFVIDLKLEGFILDNELFKNLYNDPAKIRELESDIASMAQKICNETIYKIRDKYKTDILELGRVAAAKYGRKKGIDWNNVITNSNIKVNVSVKVNNQGRGDY</sequence>
<accession>A0A386H794</accession>
<evidence type="ECO:0000256" key="3">
    <source>
        <dbReference type="ARBA" id="ARBA00022544"/>
    </source>
</evidence>
<keyword evidence="3" id="KW-0309">Germination</keyword>
<evidence type="ECO:0000256" key="4">
    <source>
        <dbReference type="ARBA" id="ARBA00022729"/>
    </source>
</evidence>
<dbReference type="NCBIfam" id="TIGR02887">
    <property type="entry name" value="spore_ger_x_C"/>
    <property type="match status" value="1"/>
</dbReference>
<dbReference type="Proteomes" id="UP000266301">
    <property type="component" value="Chromosome"/>
</dbReference>
<evidence type="ECO:0000259" key="9">
    <source>
        <dbReference type="Pfam" id="PF25198"/>
    </source>
</evidence>